<evidence type="ECO:0000256" key="1">
    <source>
        <dbReference type="ARBA" id="ARBA00044144"/>
    </source>
</evidence>
<keyword evidence="4" id="KW-0396">Initiation factor</keyword>
<dbReference type="GO" id="GO:0031369">
    <property type="term" value="F:translation initiation factor binding"/>
    <property type="evidence" value="ECO:0007669"/>
    <property type="project" value="InterPro"/>
</dbReference>
<dbReference type="InterPro" id="IPR051956">
    <property type="entry name" value="eIF2B_epsilon"/>
</dbReference>
<dbReference type="Proteomes" id="UP000017246">
    <property type="component" value="Unassembled WGS sequence"/>
</dbReference>
<dbReference type="InterPro" id="IPR016024">
    <property type="entry name" value="ARM-type_fold"/>
</dbReference>
<dbReference type="InterPro" id="IPR003307">
    <property type="entry name" value="W2_domain"/>
</dbReference>
<organism evidence="4 5">
    <name type="scientific">Echinococcus multilocularis</name>
    <name type="common">Fox tapeworm</name>
    <dbReference type="NCBI Taxonomy" id="6211"/>
    <lineage>
        <taxon>Eukaryota</taxon>
        <taxon>Metazoa</taxon>
        <taxon>Spiralia</taxon>
        <taxon>Lophotrochozoa</taxon>
        <taxon>Platyhelminthes</taxon>
        <taxon>Cestoda</taxon>
        <taxon>Eucestoda</taxon>
        <taxon>Cyclophyllidea</taxon>
        <taxon>Taeniidae</taxon>
        <taxon>Echinococcus</taxon>
    </lineage>
</organism>
<dbReference type="PANTHER" id="PTHR45887">
    <property type="entry name" value="TRANSLATION INITIATION FACTOR EIF-2B SUBUNIT EPSILON"/>
    <property type="match status" value="1"/>
</dbReference>
<name>A0A068YLY1_ECHMU</name>
<dbReference type="SUPFAM" id="SSF48371">
    <property type="entry name" value="ARM repeat"/>
    <property type="match status" value="1"/>
</dbReference>
<proteinExistence type="predicted"/>
<reference evidence="4" key="1">
    <citation type="journal article" date="2013" name="Nature">
        <title>The genomes of four tapeworm species reveal adaptations to parasitism.</title>
        <authorList>
            <person name="Tsai I.J."/>
            <person name="Zarowiecki M."/>
            <person name="Holroyd N."/>
            <person name="Garciarrubio A."/>
            <person name="Sanchez-Flores A."/>
            <person name="Brooks K.L."/>
            <person name="Tracey A."/>
            <person name="Bobes R.J."/>
            <person name="Fragoso G."/>
            <person name="Sciutto E."/>
            <person name="Aslett M."/>
            <person name="Beasley H."/>
            <person name="Bennett H.M."/>
            <person name="Cai J."/>
            <person name="Camicia F."/>
            <person name="Clark R."/>
            <person name="Cucher M."/>
            <person name="De Silva N."/>
            <person name="Day T.A."/>
            <person name="Deplazes P."/>
            <person name="Estrada K."/>
            <person name="Fernandez C."/>
            <person name="Holland P.W."/>
            <person name="Hou J."/>
            <person name="Hu S."/>
            <person name="Huckvale T."/>
            <person name="Hung S.S."/>
            <person name="Kamenetzky L."/>
            <person name="Keane J.A."/>
            <person name="Kiss F."/>
            <person name="Koziol U."/>
            <person name="Lambert O."/>
            <person name="Liu K."/>
            <person name="Luo X."/>
            <person name="Luo Y."/>
            <person name="Macchiaroli N."/>
            <person name="Nichol S."/>
            <person name="Paps J."/>
            <person name="Parkinson J."/>
            <person name="Pouchkina-Stantcheva N."/>
            <person name="Riddiford N."/>
            <person name="Rosenzvit M."/>
            <person name="Salinas G."/>
            <person name="Wasmuth J.D."/>
            <person name="Zamanian M."/>
            <person name="Zheng Y."/>
            <person name="Cai X."/>
            <person name="Soberon X."/>
            <person name="Olson P.D."/>
            <person name="Laclette J.P."/>
            <person name="Brehm K."/>
            <person name="Berriman M."/>
            <person name="Garciarrubio A."/>
            <person name="Bobes R.J."/>
            <person name="Fragoso G."/>
            <person name="Sanchez-Flores A."/>
            <person name="Estrada K."/>
            <person name="Cevallos M.A."/>
            <person name="Morett E."/>
            <person name="Gonzalez V."/>
            <person name="Portillo T."/>
            <person name="Ochoa-Leyva A."/>
            <person name="Jose M.V."/>
            <person name="Sciutto E."/>
            <person name="Landa A."/>
            <person name="Jimenez L."/>
            <person name="Valdes V."/>
            <person name="Carrero J.C."/>
            <person name="Larralde C."/>
            <person name="Morales-Montor J."/>
            <person name="Limon-Lason J."/>
            <person name="Soberon X."/>
            <person name="Laclette J.P."/>
        </authorList>
    </citation>
    <scope>NUCLEOTIDE SEQUENCE [LARGE SCALE GENOMIC DNA]</scope>
</reference>
<dbReference type="OrthoDB" id="424572at2759"/>
<dbReference type="AlphaFoldDB" id="A0A068YLY1"/>
<keyword evidence="5" id="KW-1185">Reference proteome</keyword>
<dbReference type="SMART" id="SM00515">
    <property type="entry name" value="eIF5C"/>
    <property type="match status" value="1"/>
</dbReference>
<dbReference type="GO" id="GO:0005851">
    <property type="term" value="C:eukaryotic translation initiation factor 2B complex"/>
    <property type="evidence" value="ECO:0007669"/>
    <property type="project" value="TreeGrafter"/>
</dbReference>
<dbReference type="STRING" id="6211.A0A068YLY1"/>
<dbReference type="PROSITE" id="PS51363">
    <property type="entry name" value="W2"/>
    <property type="match status" value="1"/>
</dbReference>
<evidence type="ECO:0000313" key="5">
    <source>
        <dbReference type="Proteomes" id="UP000017246"/>
    </source>
</evidence>
<dbReference type="InterPro" id="IPR029044">
    <property type="entry name" value="Nucleotide-diphossugar_trans"/>
</dbReference>
<keyword evidence="4" id="KW-0648">Protein biosynthesis</keyword>
<dbReference type="GO" id="GO:0005085">
    <property type="term" value="F:guanyl-nucleotide exchange factor activity"/>
    <property type="evidence" value="ECO:0007669"/>
    <property type="project" value="InterPro"/>
</dbReference>
<dbReference type="GO" id="GO:0003743">
    <property type="term" value="F:translation initiation factor activity"/>
    <property type="evidence" value="ECO:0007669"/>
    <property type="project" value="UniProtKB-KW"/>
</dbReference>
<dbReference type="Gene3D" id="1.25.40.180">
    <property type="match status" value="1"/>
</dbReference>
<dbReference type="SUPFAM" id="SSF53448">
    <property type="entry name" value="Nucleotide-diphospho-sugar transferases"/>
    <property type="match status" value="1"/>
</dbReference>
<dbReference type="PANTHER" id="PTHR45887:SF1">
    <property type="entry name" value="TRANSLATION INITIATION FACTOR EIF-2B SUBUNIT EPSILON"/>
    <property type="match status" value="1"/>
</dbReference>
<dbReference type="Pfam" id="PF02020">
    <property type="entry name" value="W2"/>
    <property type="match status" value="1"/>
</dbReference>
<feature type="domain" description="W2" evidence="3">
    <location>
        <begin position="573"/>
        <end position="750"/>
    </location>
</feature>
<dbReference type="InterPro" id="IPR044123">
    <property type="entry name" value="W2_eIF2B_epsilon"/>
</dbReference>
<dbReference type="CDD" id="cd11558">
    <property type="entry name" value="W2_eIF2B_epsilon"/>
    <property type="match status" value="1"/>
</dbReference>
<dbReference type="EMBL" id="LN902844">
    <property type="protein sequence ID" value="CDS43208.1"/>
    <property type="molecule type" value="Genomic_DNA"/>
</dbReference>
<protein>
    <recommendedName>
        <fullName evidence="1">Translation initiation factor eIF2B subunit epsilon</fullName>
    </recommendedName>
    <alternativeName>
        <fullName evidence="2">eIF2B GDP-GTP exchange factor subunit epsilon</fullName>
    </alternativeName>
</protein>
<dbReference type="Gene3D" id="2.160.10.10">
    <property type="entry name" value="Hexapeptide repeat proteins"/>
    <property type="match status" value="1"/>
</dbReference>
<sequence>MPPKGKKAPLKTSVPAFKEEEVPLTAVIIAEDVAERFEPITKWIPHSLLPLANVPLLHISISCLIRDGFRNIIIYACRDAQKIQKFVDASCYTRRFPFLNIVVFNGNGSRCLGEAMRDIECNQLLRGVEEFVCLPADLVSDVSLIALLNDFKERRKKSSSLAIDLIYTTLPPFSSPEDVRCTVVHTSPDMKVIQVSRHNREMPAIFATEAIFAAAKAKNVISIRSDLLDTRVLICSSHIPPLFQDNFDYDSVDDLVNGMLTNEEIMGYTVNIQFAPSSQILVPVAPCFSYLLRVTPHFLTRLGSSRVHPPNYLVMEPFSRLLEGVEYAATTTSPLAIAPTCFVSRSADIDPKASLIGACLIGEHCCLERGVVLTDTVLGDNCTVGKNSHLCGVVALSDVHIGANVCLDQSWLCSGACIHDKVHLGPRCFVGVPREGAKRVDNGHSGRMCIEAEPEINLPPESIIVASEEGEERDWTVIKRVEVSRTEVSFMEEDGDEVVADSDAGSVGYKDVTLWRANWGQVSVSSQLDDSETSFSRLRSSGVVSADPESEAGVGGASANLDVWSARGGEPEDTDDEFLIQELQKTLSRSLELKQPSDVVMLEVNSLKHAYNISLEDLAFLFVKALLALTSSSTQGCDPAAFAIAFKRILAHFASVLEKYVSSSTECASYCLQAVEDQACYQPVVMEAARWLLPCLYDVDLVSEEVVREWVVSSPLLLDDELASGCRKLRESIKPFMDWLDEAEEEDDED</sequence>
<gene>
    <name evidence="4" type="ORF">EmuJ_001094700</name>
</gene>
<reference evidence="4" key="2">
    <citation type="submission" date="2015-11" db="EMBL/GenBank/DDBJ databases">
        <authorList>
            <person name="Zhang Y."/>
            <person name="Guo Z."/>
        </authorList>
    </citation>
    <scope>NUCLEOTIDE SEQUENCE</scope>
</reference>
<evidence type="ECO:0000313" key="4">
    <source>
        <dbReference type="EMBL" id="CDS43208.1"/>
    </source>
</evidence>
<dbReference type="SUPFAM" id="SSF51161">
    <property type="entry name" value="Trimeric LpxA-like enzymes"/>
    <property type="match status" value="1"/>
</dbReference>
<dbReference type="Gene3D" id="3.90.550.10">
    <property type="entry name" value="Spore Coat Polysaccharide Biosynthesis Protein SpsA, Chain A"/>
    <property type="match status" value="1"/>
</dbReference>
<evidence type="ECO:0000259" key="3">
    <source>
        <dbReference type="PROSITE" id="PS51363"/>
    </source>
</evidence>
<evidence type="ECO:0000256" key="2">
    <source>
        <dbReference type="ARBA" id="ARBA00044345"/>
    </source>
</evidence>
<dbReference type="eggNOG" id="KOG1461">
    <property type="taxonomic scope" value="Eukaryota"/>
</dbReference>
<dbReference type="InterPro" id="IPR011004">
    <property type="entry name" value="Trimer_LpxA-like_sf"/>
</dbReference>
<accession>A0A068YLY1</accession>
<dbReference type="OMA" id="FVICRSH"/>